<gene>
    <name evidence="14" type="ORF">MKK02DRAFT_37089</name>
</gene>
<dbReference type="InterPro" id="IPR016305">
    <property type="entry name" value="Mannose-6-P_Isomerase"/>
</dbReference>
<evidence type="ECO:0000256" key="8">
    <source>
        <dbReference type="ARBA" id="ARBA00022833"/>
    </source>
</evidence>
<evidence type="ECO:0000256" key="10">
    <source>
        <dbReference type="ARBA" id="ARBA00029741"/>
    </source>
</evidence>
<comment type="function">
    <text evidence="2">Involved in the synthesis of the GDP-mannose and dolichol-phosphate-mannose required for a number of critical mannosyl transfer reactions.</text>
</comment>
<dbReference type="SUPFAM" id="SSF51182">
    <property type="entry name" value="RmlC-like cupins"/>
    <property type="match status" value="1"/>
</dbReference>
<protein>
    <recommendedName>
        <fullName evidence="6">Mannose-6-phosphate isomerase</fullName>
        <ecNumber evidence="5">5.3.1.8</ecNumber>
    </recommendedName>
    <alternativeName>
        <fullName evidence="10">Phosphohexomutase</fullName>
    </alternativeName>
    <alternativeName>
        <fullName evidence="11">Phosphomannose isomerase</fullName>
    </alternativeName>
</protein>
<name>A0AA38H9K0_9TREE</name>
<dbReference type="PRINTS" id="PR00714">
    <property type="entry name" value="MAN6PISMRASE"/>
</dbReference>
<accession>A0AA38H9K0</accession>
<dbReference type="GO" id="GO:0008270">
    <property type="term" value="F:zinc ion binding"/>
    <property type="evidence" value="ECO:0007669"/>
    <property type="project" value="InterPro"/>
</dbReference>
<evidence type="ECO:0000259" key="13">
    <source>
        <dbReference type="Pfam" id="PF20511"/>
    </source>
</evidence>
<dbReference type="InterPro" id="IPR014710">
    <property type="entry name" value="RmlC-like_jellyroll"/>
</dbReference>
<dbReference type="RefSeq" id="XP_052946065.1">
    <property type="nucleotide sequence ID" value="XM_053089557.1"/>
</dbReference>
<proteinExistence type="inferred from homology"/>
<feature type="binding site" evidence="12">
    <location>
        <position position="122"/>
    </location>
    <ligand>
        <name>Zn(2+)</name>
        <dbReference type="ChEBI" id="CHEBI:29105"/>
    </ligand>
</feature>
<feature type="binding site" evidence="12">
    <location>
        <position position="149"/>
    </location>
    <ligand>
        <name>Zn(2+)</name>
        <dbReference type="ChEBI" id="CHEBI:29105"/>
    </ligand>
</feature>
<evidence type="ECO:0000256" key="9">
    <source>
        <dbReference type="ARBA" id="ARBA00023235"/>
    </source>
</evidence>
<evidence type="ECO:0000256" key="12">
    <source>
        <dbReference type="PIRSR" id="PIRSR001480-2"/>
    </source>
</evidence>
<keyword evidence="9" id="KW-0413">Isomerase</keyword>
<feature type="binding site" evidence="12">
    <location>
        <position position="302"/>
    </location>
    <ligand>
        <name>Zn(2+)</name>
        <dbReference type="ChEBI" id="CHEBI:29105"/>
    </ligand>
</feature>
<evidence type="ECO:0000256" key="5">
    <source>
        <dbReference type="ARBA" id="ARBA00011956"/>
    </source>
</evidence>
<evidence type="ECO:0000256" key="7">
    <source>
        <dbReference type="ARBA" id="ARBA00022723"/>
    </source>
</evidence>
<feature type="binding site" evidence="12">
    <location>
        <position position="124"/>
    </location>
    <ligand>
        <name>Zn(2+)</name>
        <dbReference type="ChEBI" id="CHEBI:29105"/>
    </ligand>
</feature>
<dbReference type="Proteomes" id="UP001164286">
    <property type="component" value="Unassembled WGS sequence"/>
</dbReference>
<dbReference type="GO" id="GO:0005829">
    <property type="term" value="C:cytosol"/>
    <property type="evidence" value="ECO:0007669"/>
    <property type="project" value="TreeGrafter"/>
</dbReference>
<dbReference type="GO" id="GO:0009298">
    <property type="term" value="P:GDP-mannose biosynthetic process"/>
    <property type="evidence" value="ECO:0007669"/>
    <property type="project" value="InterPro"/>
</dbReference>
<dbReference type="EMBL" id="JAKWFO010000005">
    <property type="protein sequence ID" value="KAI9636288.1"/>
    <property type="molecule type" value="Genomic_DNA"/>
</dbReference>
<dbReference type="PANTHER" id="PTHR10309">
    <property type="entry name" value="MANNOSE-6-PHOSPHATE ISOMERASE"/>
    <property type="match status" value="1"/>
</dbReference>
<dbReference type="Pfam" id="PF20511">
    <property type="entry name" value="PMI_typeI_cat"/>
    <property type="match status" value="1"/>
</dbReference>
<dbReference type="NCBIfam" id="TIGR00218">
    <property type="entry name" value="manA"/>
    <property type="match status" value="1"/>
</dbReference>
<dbReference type="InterPro" id="IPR046457">
    <property type="entry name" value="PMI_typeI_cat"/>
</dbReference>
<evidence type="ECO:0000256" key="2">
    <source>
        <dbReference type="ARBA" id="ARBA00002564"/>
    </source>
</evidence>
<evidence type="ECO:0000256" key="1">
    <source>
        <dbReference type="ARBA" id="ARBA00000757"/>
    </source>
</evidence>
<comment type="cofactor">
    <cofactor evidence="12">
        <name>Zn(2+)</name>
        <dbReference type="ChEBI" id="CHEBI:29105"/>
    </cofactor>
    <text evidence="12">Binds 1 zinc ion per subunit.</text>
</comment>
<reference evidence="14" key="1">
    <citation type="journal article" date="2022" name="G3 (Bethesda)">
        <title>High quality genome of the basidiomycete yeast Dioszegia hungarica PDD-24b-2 isolated from cloud water.</title>
        <authorList>
            <person name="Jarrige D."/>
            <person name="Haridas S."/>
            <person name="Bleykasten-Grosshans C."/>
            <person name="Joly M."/>
            <person name="Nadalig T."/>
            <person name="Sancelme M."/>
            <person name="Vuilleumier S."/>
            <person name="Grigoriev I.V."/>
            <person name="Amato P."/>
            <person name="Bringel F."/>
        </authorList>
    </citation>
    <scope>NUCLEOTIDE SEQUENCE</scope>
    <source>
        <strain evidence="14">PDD-24b-2</strain>
    </source>
</reference>
<dbReference type="CDD" id="cd07011">
    <property type="entry name" value="cupin_PMI_type_I_N"/>
    <property type="match status" value="1"/>
</dbReference>
<dbReference type="Gene3D" id="1.10.441.10">
    <property type="entry name" value="Phosphomannose Isomerase, domain 2"/>
    <property type="match status" value="1"/>
</dbReference>
<dbReference type="InterPro" id="IPR011051">
    <property type="entry name" value="RmlC_Cupin_sf"/>
</dbReference>
<feature type="domain" description="Phosphomannose isomerase type I catalytic" evidence="13">
    <location>
        <begin position="9"/>
        <end position="167"/>
    </location>
</feature>
<comment type="caution">
    <text evidence="14">The sequence shown here is derived from an EMBL/GenBank/DDBJ whole genome shotgun (WGS) entry which is preliminary data.</text>
</comment>
<dbReference type="PANTHER" id="PTHR10309:SF0">
    <property type="entry name" value="MANNOSE-6-PHOSPHATE ISOMERASE"/>
    <property type="match status" value="1"/>
</dbReference>
<dbReference type="GO" id="GO:0004476">
    <property type="term" value="F:mannose-6-phosphate isomerase activity"/>
    <property type="evidence" value="ECO:0007669"/>
    <property type="project" value="UniProtKB-EC"/>
</dbReference>
<keyword evidence="15" id="KW-1185">Reference proteome</keyword>
<dbReference type="Gene3D" id="2.60.120.10">
    <property type="entry name" value="Jelly Rolls"/>
    <property type="match status" value="2"/>
</dbReference>
<dbReference type="PIRSF" id="PIRSF001480">
    <property type="entry name" value="Mannose-6-phosphate_isomerase"/>
    <property type="match status" value="1"/>
</dbReference>
<dbReference type="GO" id="GO:0005975">
    <property type="term" value="P:carbohydrate metabolic process"/>
    <property type="evidence" value="ECO:0007669"/>
    <property type="project" value="InterPro"/>
</dbReference>
<dbReference type="AlphaFoldDB" id="A0AA38H9K0"/>
<dbReference type="GeneID" id="77728762"/>
<keyword evidence="7 12" id="KW-0479">Metal-binding</keyword>
<comment type="pathway">
    <text evidence="3">Nucleotide-sugar biosynthesis; GDP-alpha-D-mannose biosynthesis; alpha-D-mannose 1-phosphate from D-fructose 6-phosphate: step 1/2.</text>
</comment>
<evidence type="ECO:0000256" key="11">
    <source>
        <dbReference type="ARBA" id="ARBA00030762"/>
    </source>
</evidence>
<evidence type="ECO:0000256" key="3">
    <source>
        <dbReference type="ARBA" id="ARBA00004666"/>
    </source>
</evidence>
<dbReference type="InterPro" id="IPR001250">
    <property type="entry name" value="Man6P_Isoase-1"/>
</dbReference>
<comment type="similarity">
    <text evidence="4">Belongs to the mannose-6-phosphate isomerase type 1 family.</text>
</comment>
<evidence type="ECO:0000256" key="4">
    <source>
        <dbReference type="ARBA" id="ARBA00010772"/>
    </source>
</evidence>
<keyword evidence="8 12" id="KW-0862">Zinc</keyword>
<sequence>MPTEPTSSIVRLACSPNNFPWGKTGKSSLVAQFAPNACEPNFTIKESETYSELWMGSHPTNPASIYPSGPVLSEHIAAHPEALGDASKFPAPFTGKGTTEGEGGHVPFLFKILCCKQALPMQIHPNKKVAEDLHSKDPEQFPDTNHKPEIAVCLSDRFLGFAHFRPLSEITSLFRAIPELESVSSYLQVKLRAFTTGGVQAGASSLKDAWVGVLAKESEKELGKVMSQVAKRVAKEGVGAWSSLDSEGEVWTEKVRSNLTEAVGILEEYNPGDPSSLAALLFMNLVELKKGEGMYVGADGLHAWLQGDIVELMALSDNVLNVGFTSRSEIDEHLPIVQESITFQSVDPSSIALSRTPFVKGLKRNTTVYSVPFEEFSILHTVGEEEMEAFTGPAIGIVTSQEAVTVGAKGEEGVRYERGSVFFVPAHTGFRTDGNGEVWMAFYDGDDKTKDQVGSQ</sequence>
<evidence type="ECO:0000313" key="15">
    <source>
        <dbReference type="Proteomes" id="UP001164286"/>
    </source>
</evidence>
<evidence type="ECO:0000256" key="6">
    <source>
        <dbReference type="ARBA" id="ARBA00018236"/>
    </source>
</evidence>
<comment type="catalytic activity">
    <reaction evidence="1">
        <text>D-mannose 6-phosphate = D-fructose 6-phosphate</text>
        <dbReference type="Rhea" id="RHEA:12356"/>
        <dbReference type="ChEBI" id="CHEBI:58735"/>
        <dbReference type="ChEBI" id="CHEBI:61527"/>
        <dbReference type="EC" id="5.3.1.8"/>
    </reaction>
</comment>
<evidence type="ECO:0000313" key="14">
    <source>
        <dbReference type="EMBL" id="KAI9636288.1"/>
    </source>
</evidence>
<dbReference type="EC" id="5.3.1.8" evidence="5"/>
<organism evidence="14 15">
    <name type="scientific">Dioszegia hungarica</name>
    <dbReference type="NCBI Taxonomy" id="4972"/>
    <lineage>
        <taxon>Eukaryota</taxon>
        <taxon>Fungi</taxon>
        <taxon>Dikarya</taxon>
        <taxon>Basidiomycota</taxon>
        <taxon>Agaricomycotina</taxon>
        <taxon>Tremellomycetes</taxon>
        <taxon>Tremellales</taxon>
        <taxon>Bulleribasidiaceae</taxon>
        <taxon>Dioszegia</taxon>
    </lineage>
</organism>